<comment type="similarity">
    <text evidence="1 5">Belongs to the glycosyl hydrolase 31 family.</text>
</comment>
<protein>
    <submittedName>
        <fullName evidence="9">Uncharacterized protein</fullName>
    </submittedName>
</protein>
<dbReference type="GO" id="GO:0005975">
    <property type="term" value="P:carbohydrate metabolic process"/>
    <property type="evidence" value="ECO:0007669"/>
    <property type="project" value="InterPro"/>
</dbReference>
<dbReference type="Gene3D" id="3.20.20.80">
    <property type="entry name" value="Glycosidases"/>
    <property type="match status" value="1"/>
</dbReference>
<dbReference type="SUPFAM" id="SSF51011">
    <property type="entry name" value="Glycosyl hydrolase domain"/>
    <property type="match status" value="1"/>
</dbReference>
<evidence type="ECO:0000256" key="4">
    <source>
        <dbReference type="ARBA" id="ARBA00023295"/>
    </source>
</evidence>
<keyword evidence="6" id="KW-1133">Transmembrane helix</keyword>
<dbReference type="Pfam" id="PF21365">
    <property type="entry name" value="Glyco_hydro_31_3rd"/>
    <property type="match status" value="1"/>
</dbReference>
<feature type="domain" description="Glycosyl hydrolase family 31 C-terminal" evidence="8">
    <location>
        <begin position="576"/>
        <end position="659"/>
    </location>
</feature>
<evidence type="ECO:0000313" key="10">
    <source>
        <dbReference type="Proteomes" id="UP001107558"/>
    </source>
</evidence>
<gene>
    <name evidence="9" type="ORF">PVAND_003030</name>
</gene>
<evidence type="ECO:0000256" key="1">
    <source>
        <dbReference type="ARBA" id="ARBA00007806"/>
    </source>
</evidence>
<keyword evidence="3 5" id="KW-0378">Hydrolase</keyword>
<dbReference type="PANTHER" id="PTHR43053:SF4">
    <property type="entry name" value="MYOGENESIS-REGULATING GLYCOSIDASE"/>
    <property type="match status" value="1"/>
</dbReference>
<evidence type="ECO:0000256" key="5">
    <source>
        <dbReference type="RuleBase" id="RU361185"/>
    </source>
</evidence>
<dbReference type="InterPro" id="IPR048395">
    <property type="entry name" value="Glyco_hydro_31_C"/>
</dbReference>
<evidence type="ECO:0000256" key="6">
    <source>
        <dbReference type="SAM" id="Phobius"/>
    </source>
</evidence>
<keyword evidence="6" id="KW-0472">Membrane</keyword>
<dbReference type="SUPFAM" id="SSF51445">
    <property type="entry name" value="(Trans)glycosidases"/>
    <property type="match status" value="1"/>
</dbReference>
<evidence type="ECO:0000313" key="9">
    <source>
        <dbReference type="EMBL" id="KAG5672943.1"/>
    </source>
</evidence>
<keyword evidence="2" id="KW-0732">Signal</keyword>
<evidence type="ECO:0000256" key="3">
    <source>
        <dbReference type="ARBA" id="ARBA00022801"/>
    </source>
</evidence>
<dbReference type="Proteomes" id="UP001107558">
    <property type="component" value="Chromosome 3"/>
</dbReference>
<accession>A0A9J6BSV8</accession>
<evidence type="ECO:0000259" key="7">
    <source>
        <dbReference type="Pfam" id="PF01055"/>
    </source>
</evidence>
<feature type="transmembrane region" description="Helical" evidence="6">
    <location>
        <begin position="9"/>
        <end position="31"/>
    </location>
</feature>
<reference evidence="9" key="1">
    <citation type="submission" date="2021-03" db="EMBL/GenBank/DDBJ databases">
        <title>Chromosome level genome of the anhydrobiotic midge Polypedilum vanderplanki.</title>
        <authorList>
            <person name="Yoshida Y."/>
            <person name="Kikawada T."/>
            <person name="Gusev O."/>
        </authorList>
    </citation>
    <scope>NUCLEOTIDE SEQUENCE</scope>
    <source>
        <strain evidence="9">NIAS01</strain>
        <tissue evidence="9">Whole body or cell culture</tissue>
    </source>
</reference>
<evidence type="ECO:0000256" key="2">
    <source>
        <dbReference type="ARBA" id="ARBA00022729"/>
    </source>
</evidence>
<dbReference type="InterPro" id="IPR017853">
    <property type="entry name" value="GH"/>
</dbReference>
<dbReference type="OrthoDB" id="10070917at2759"/>
<dbReference type="GO" id="GO:0004553">
    <property type="term" value="F:hydrolase activity, hydrolyzing O-glycosyl compounds"/>
    <property type="evidence" value="ECO:0007669"/>
    <property type="project" value="InterPro"/>
</dbReference>
<dbReference type="Gene3D" id="2.60.40.1180">
    <property type="entry name" value="Golgi alpha-mannosidase II"/>
    <property type="match status" value="1"/>
</dbReference>
<dbReference type="Pfam" id="PF01055">
    <property type="entry name" value="Glyco_hydro_31_2nd"/>
    <property type="match status" value="2"/>
</dbReference>
<dbReference type="AlphaFoldDB" id="A0A9J6BSV8"/>
<sequence length="663" mass="77110">MYIDPANKLFLSAFFVIILGTIGFFIASIFLDFKGDEDIQTVNFKNSDFHVNIKRLKSDKSYVLQVHRDKWLQDIYIGNDFGDKKIQVVELENGYKISTRDSSEITFTLDVDNEDFSSLYVKRRITKKELIVQDCLPLYTNENVNWYGGPEQMDQRYPIQSFEFTDYAYITKELHSAAIMERYWFSSRAFFILIDYETPLFLDQDGEHICFTAKKQLPYYTHNNVFEFNYRIGSAKTMKEMHVNVINKFLGKPKSLPDSRLIKYPIFNTWVEYGREINEEKVLDYAQKIIDNGFKYSLLDIDDFWEDCYGSTIVNTTNFGNLKALTSRLKAEGFIVGMWVHPFINKNCEPYYSEAKANGYLVESHNGSTDTQWWNSGTSQAGHVNFAKPAVQSWFRKKLEAIQNEHGIDIFKFDAGETSWFPADPVFEYDLDLTPSQITRSFVKMAADFGDKLEIRTGWGTQYLHVLVRMLDFDSRWTANNGLKSLIPTLLQFNLNGYVFVLPDMIGGNQYGNDVITKELFIRWLQASTFMPALQFSHAPWHFDDETIAISRKFTELHEQYSDYILERFNLAVTDGQPVNPPIWWLDETDEKALTIADEYLLGDKILVAPVIEQGKTSRDVYLPIGKWRDGNDDQIYEGGKLIENYQAPLDKLPWFIREEDAN</sequence>
<dbReference type="EMBL" id="JADBJN010000003">
    <property type="protein sequence ID" value="KAG5672943.1"/>
    <property type="molecule type" value="Genomic_DNA"/>
</dbReference>
<dbReference type="PANTHER" id="PTHR43053">
    <property type="entry name" value="GLYCOSIDASE FAMILY 31"/>
    <property type="match status" value="1"/>
</dbReference>
<dbReference type="InterPro" id="IPR013780">
    <property type="entry name" value="Glyco_hydro_b"/>
</dbReference>
<dbReference type="InterPro" id="IPR050985">
    <property type="entry name" value="Alpha-glycosidase_related"/>
</dbReference>
<keyword evidence="10" id="KW-1185">Reference proteome</keyword>
<organism evidence="9 10">
    <name type="scientific">Polypedilum vanderplanki</name>
    <name type="common">Sleeping chironomid midge</name>
    <dbReference type="NCBI Taxonomy" id="319348"/>
    <lineage>
        <taxon>Eukaryota</taxon>
        <taxon>Metazoa</taxon>
        <taxon>Ecdysozoa</taxon>
        <taxon>Arthropoda</taxon>
        <taxon>Hexapoda</taxon>
        <taxon>Insecta</taxon>
        <taxon>Pterygota</taxon>
        <taxon>Neoptera</taxon>
        <taxon>Endopterygota</taxon>
        <taxon>Diptera</taxon>
        <taxon>Nematocera</taxon>
        <taxon>Chironomoidea</taxon>
        <taxon>Chironomidae</taxon>
        <taxon>Chironominae</taxon>
        <taxon>Polypedilum</taxon>
        <taxon>Polypedilum</taxon>
    </lineage>
</organism>
<evidence type="ECO:0000259" key="8">
    <source>
        <dbReference type="Pfam" id="PF21365"/>
    </source>
</evidence>
<name>A0A9J6BSV8_POLVA</name>
<dbReference type="InterPro" id="IPR000322">
    <property type="entry name" value="Glyco_hydro_31_TIM"/>
</dbReference>
<proteinExistence type="inferred from homology"/>
<feature type="domain" description="Glycoside hydrolase family 31 TIM barrel" evidence="7">
    <location>
        <begin position="274"/>
        <end position="424"/>
    </location>
</feature>
<feature type="domain" description="Glycoside hydrolase family 31 TIM barrel" evidence="7">
    <location>
        <begin position="475"/>
        <end position="565"/>
    </location>
</feature>
<dbReference type="CDD" id="cd06592">
    <property type="entry name" value="GH31_NET37"/>
    <property type="match status" value="1"/>
</dbReference>
<comment type="caution">
    <text evidence="9">The sequence shown here is derived from an EMBL/GenBank/DDBJ whole genome shotgun (WGS) entry which is preliminary data.</text>
</comment>
<keyword evidence="4 5" id="KW-0326">Glycosidase</keyword>
<keyword evidence="6" id="KW-0812">Transmembrane</keyword>